<dbReference type="Pfam" id="PF04055">
    <property type="entry name" value="Radical_SAM"/>
    <property type="match status" value="1"/>
</dbReference>
<dbReference type="RefSeq" id="WP_236892827.1">
    <property type="nucleotide sequence ID" value="NZ_AP024488.1"/>
</dbReference>
<sequence>MGKDACLDDVKKYQRMRKPVWLRRNLPTSPQYEKVRRLIGESSLHTVCQEAKCPNQWECFSNRTATFMILGETCTRGCRFCNVQGGKPLPPDPEEPRRVAEAAKELNLSYVVVTSVTRDDLDDGGASHFAETITALREAIGGVYVEVLIPDFKGDEQALQCVIDAAPDVLNHNIETVPRLYDTVRPQAIYQRSLDVFRYLMTSAPAMPGKSGMMLGLGETDAEVEATLKDLLAAGCSILTLGQYLQPSKDHLPVESYVTPEAFDAWKERALAMGFADVASGPFVRSSYKAKELFSKDGPTTE</sequence>
<proteinExistence type="inferred from homology"/>
<dbReference type="EMBL" id="AP024488">
    <property type="protein sequence ID" value="BCS96519.1"/>
    <property type="molecule type" value="Genomic_DNA"/>
</dbReference>
<accession>A0ABN6F698</accession>
<dbReference type="NCBIfam" id="TIGR00510">
    <property type="entry name" value="lipA"/>
    <property type="match status" value="1"/>
</dbReference>
<comment type="subcellular location">
    <subcellularLocation>
        <location evidence="8">Cytoplasm</location>
    </subcellularLocation>
</comment>
<gene>
    <name evidence="10" type="primary">lipA_2</name>
    <name evidence="8" type="synonym">lipA</name>
    <name evidence="10" type="ORF">DSLASN_21510</name>
</gene>
<evidence type="ECO:0000256" key="1">
    <source>
        <dbReference type="ARBA" id="ARBA00022485"/>
    </source>
</evidence>
<dbReference type="PIRSF" id="PIRSF005963">
    <property type="entry name" value="Lipoyl_synth"/>
    <property type="match status" value="1"/>
</dbReference>
<feature type="binding site" evidence="8">
    <location>
        <position position="48"/>
    </location>
    <ligand>
        <name>[4Fe-4S] cluster</name>
        <dbReference type="ChEBI" id="CHEBI:49883"/>
        <label>1</label>
    </ligand>
</feature>
<dbReference type="PROSITE" id="PS51918">
    <property type="entry name" value="RADICAL_SAM"/>
    <property type="match status" value="1"/>
</dbReference>
<name>A0ABN6F698_9BACT</name>
<feature type="domain" description="Radical SAM core" evidence="9">
    <location>
        <begin position="60"/>
        <end position="276"/>
    </location>
</feature>
<dbReference type="CDD" id="cd01335">
    <property type="entry name" value="Radical_SAM"/>
    <property type="match status" value="1"/>
</dbReference>
<dbReference type="InterPro" id="IPR007197">
    <property type="entry name" value="rSAM"/>
</dbReference>
<feature type="binding site" evidence="8">
    <location>
        <position position="78"/>
    </location>
    <ligand>
        <name>[4Fe-4S] cluster</name>
        <dbReference type="ChEBI" id="CHEBI:49883"/>
        <label>2</label>
        <note>4Fe-4S-S-AdoMet</note>
    </ligand>
</feature>
<dbReference type="Proteomes" id="UP001320148">
    <property type="component" value="Chromosome"/>
</dbReference>
<dbReference type="SFLD" id="SFLDS00029">
    <property type="entry name" value="Radical_SAM"/>
    <property type="match status" value="1"/>
</dbReference>
<protein>
    <recommendedName>
        <fullName evidence="8">Lipoyl synthase</fullName>
        <ecNumber evidence="8">2.8.1.8</ecNumber>
    </recommendedName>
    <alternativeName>
        <fullName evidence="8">Lip-syn</fullName>
        <shortName evidence="8">LS</shortName>
    </alternativeName>
    <alternativeName>
        <fullName evidence="8">Lipoate synthase</fullName>
    </alternativeName>
    <alternativeName>
        <fullName evidence="8">Lipoic acid synthase</fullName>
    </alternativeName>
    <alternativeName>
        <fullName evidence="8">Sulfur insertion protein LipA</fullName>
    </alternativeName>
</protein>
<evidence type="ECO:0000256" key="3">
    <source>
        <dbReference type="ARBA" id="ARBA00022691"/>
    </source>
</evidence>
<dbReference type="NCBIfam" id="NF004019">
    <property type="entry name" value="PRK05481.1"/>
    <property type="match status" value="1"/>
</dbReference>
<keyword evidence="6 8" id="KW-0411">Iron-sulfur</keyword>
<comment type="catalytic activity">
    <reaction evidence="7 8">
        <text>[[Fe-S] cluster scaffold protein carrying a second [4Fe-4S](2+) cluster] + N(6)-octanoyl-L-lysyl-[protein] + 2 oxidized [2Fe-2S]-[ferredoxin] + 2 S-adenosyl-L-methionine + 4 H(+) = [[Fe-S] cluster scaffold protein] + N(6)-[(R)-dihydrolipoyl]-L-lysyl-[protein] + 4 Fe(3+) + 2 hydrogen sulfide + 2 5'-deoxyadenosine + 2 L-methionine + 2 reduced [2Fe-2S]-[ferredoxin]</text>
        <dbReference type="Rhea" id="RHEA:16585"/>
        <dbReference type="Rhea" id="RHEA-COMP:9928"/>
        <dbReference type="Rhea" id="RHEA-COMP:10000"/>
        <dbReference type="Rhea" id="RHEA-COMP:10001"/>
        <dbReference type="Rhea" id="RHEA-COMP:10475"/>
        <dbReference type="Rhea" id="RHEA-COMP:14568"/>
        <dbReference type="Rhea" id="RHEA-COMP:14569"/>
        <dbReference type="ChEBI" id="CHEBI:15378"/>
        <dbReference type="ChEBI" id="CHEBI:17319"/>
        <dbReference type="ChEBI" id="CHEBI:29034"/>
        <dbReference type="ChEBI" id="CHEBI:29919"/>
        <dbReference type="ChEBI" id="CHEBI:33722"/>
        <dbReference type="ChEBI" id="CHEBI:33737"/>
        <dbReference type="ChEBI" id="CHEBI:33738"/>
        <dbReference type="ChEBI" id="CHEBI:57844"/>
        <dbReference type="ChEBI" id="CHEBI:59789"/>
        <dbReference type="ChEBI" id="CHEBI:78809"/>
        <dbReference type="ChEBI" id="CHEBI:83100"/>
        <dbReference type="EC" id="2.8.1.8"/>
    </reaction>
</comment>
<feature type="binding site" evidence="8">
    <location>
        <position position="287"/>
    </location>
    <ligand>
        <name>[4Fe-4S] cluster</name>
        <dbReference type="ChEBI" id="CHEBI:49883"/>
        <label>1</label>
    </ligand>
</feature>
<keyword evidence="8" id="KW-0963">Cytoplasm</keyword>
<evidence type="ECO:0000256" key="5">
    <source>
        <dbReference type="ARBA" id="ARBA00023004"/>
    </source>
</evidence>
<comment type="function">
    <text evidence="8">Catalyzes the radical-mediated insertion of two sulfur atoms into the C-6 and C-8 positions of the octanoyl moiety bound to the lipoyl domains of lipoate-dependent enzymes, thereby converting the octanoylated domains into lipoylated derivatives.</text>
</comment>
<dbReference type="Gene3D" id="3.20.20.70">
    <property type="entry name" value="Aldolase class I"/>
    <property type="match status" value="1"/>
</dbReference>
<comment type="pathway">
    <text evidence="8">Protein modification; protein lipoylation via endogenous pathway; protein N(6)-(lipoyl)lysine from octanoyl-[acyl-carrier-protein]: step 2/2.</text>
</comment>
<dbReference type="InterPro" id="IPR006638">
    <property type="entry name" value="Elp3/MiaA/NifB-like_rSAM"/>
</dbReference>
<dbReference type="InterPro" id="IPR013785">
    <property type="entry name" value="Aldolase_TIM"/>
</dbReference>
<comment type="cofactor">
    <cofactor evidence="8">
        <name>[4Fe-4S] cluster</name>
        <dbReference type="ChEBI" id="CHEBI:49883"/>
    </cofactor>
    <text evidence="8">Binds 2 [4Fe-4S] clusters per subunit. One cluster is coordinated with 3 cysteines and an exchangeable S-adenosyl-L-methionine.</text>
</comment>
<evidence type="ECO:0000256" key="4">
    <source>
        <dbReference type="ARBA" id="ARBA00022723"/>
    </source>
</evidence>
<evidence type="ECO:0000313" key="10">
    <source>
        <dbReference type="EMBL" id="BCS96519.1"/>
    </source>
</evidence>
<dbReference type="NCBIfam" id="NF009544">
    <property type="entry name" value="PRK12928.1"/>
    <property type="match status" value="1"/>
</dbReference>
<organism evidence="10 11">
    <name type="scientific">Desulfoluna limicola</name>
    <dbReference type="NCBI Taxonomy" id="2810562"/>
    <lineage>
        <taxon>Bacteria</taxon>
        <taxon>Pseudomonadati</taxon>
        <taxon>Thermodesulfobacteriota</taxon>
        <taxon>Desulfobacteria</taxon>
        <taxon>Desulfobacterales</taxon>
        <taxon>Desulfolunaceae</taxon>
        <taxon>Desulfoluna</taxon>
    </lineage>
</organism>
<keyword evidence="11" id="KW-1185">Reference proteome</keyword>
<dbReference type="EC" id="2.8.1.8" evidence="8"/>
<evidence type="ECO:0000256" key="6">
    <source>
        <dbReference type="ARBA" id="ARBA00023014"/>
    </source>
</evidence>
<keyword evidence="1 8" id="KW-0004">4Fe-4S</keyword>
<dbReference type="PANTHER" id="PTHR10949">
    <property type="entry name" value="LIPOYL SYNTHASE"/>
    <property type="match status" value="1"/>
</dbReference>
<dbReference type="InterPro" id="IPR058240">
    <property type="entry name" value="rSAM_sf"/>
</dbReference>
<keyword evidence="5 8" id="KW-0408">Iron</keyword>
<dbReference type="InterPro" id="IPR031691">
    <property type="entry name" value="LIAS_N"/>
</dbReference>
<keyword evidence="3 8" id="KW-0949">S-adenosyl-L-methionine</keyword>
<evidence type="ECO:0000256" key="7">
    <source>
        <dbReference type="ARBA" id="ARBA00047326"/>
    </source>
</evidence>
<dbReference type="SMART" id="SM00729">
    <property type="entry name" value="Elp3"/>
    <property type="match status" value="1"/>
</dbReference>
<dbReference type="SFLD" id="SFLDG01058">
    <property type="entry name" value="lipoyl_synthase_like"/>
    <property type="match status" value="1"/>
</dbReference>
<evidence type="ECO:0000256" key="2">
    <source>
        <dbReference type="ARBA" id="ARBA00022679"/>
    </source>
</evidence>
<comment type="similarity">
    <text evidence="8">Belongs to the radical SAM superfamily. Lipoyl synthase family.</text>
</comment>
<evidence type="ECO:0000313" key="11">
    <source>
        <dbReference type="Proteomes" id="UP001320148"/>
    </source>
</evidence>
<reference evidence="10 11" key="1">
    <citation type="submission" date="2021-02" db="EMBL/GenBank/DDBJ databases">
        <title>Complete genome of Desulfoluna sp. strain ASN36.</title>
        <authorList>
            <person name="Takahashi A."/>
            <person name="Kojima H."/>
            <person name="Fukui M."/>
        </authorList>
    </citation>
    <scope>NUCLEOTIDE SEQUENCE [LARGE SCALE GENOMIC DNA]</scope>
    <source>
        <strain evidence="10 11">ASN36</strain>
    </source>
</reference>
<evidence type="ECO:0000256" key="8">
    <source>
        <dbReference type="HAMAP-Rule" id="MF_00206"/>
    </source>
</evidence>
<dbReference type="SUPFAM" id="SSF102114">
    <property type="entry name" value="Radical SAM enzymes"/>
    <property type="match status" value="1"/>
</dbReference>
<feature type="binding site" evidence="8">
    <location>
        <position position="74"/>
    </location>
    <ligand>
        <name>[4Fe-4S] cluster</name>
        <dbReference type="ChEBI" id="CHEBI:49883"/>
        <label>2</label>
        <note>4Fe-4S-S-AdoMet</note>
    </ligand>
</feature>
<keyword evidence="2 8" id="KW-0808">Transferase</keyword>
<feature type="binding site" evidence="8">
    <location>
        <position position="59"/>
    </location>
    <ligand>
        <name>[4Fe-4S] cluster</name>
        <dbReference type="ChEBI" id="CHEBI:49883"/>
        <label>1</label>
    </ligand>
</feature>
<dbReference type="SFLD" id="SFLDF00271">
    <property type="entry name" value="lipoyl_synthase"/>
    <property type="match status" value="1"/>
</dbReference>
<dbReference type="PANTHER" id="PTHR10949:SF0">
    <property type="entry name" value="LIPOYL SYNTHASE, MITOCHONDRIAL"/>
    <property type="match status" value="1"/>
</dbReference>
<dbReference type="Pfam" id="PF16881">
    <property type="entry name" value="LIAS_N"/>
    <property type="match status" value="1"/>
</dbReference>
<feature type="binding site" evidence="8">
    <location>
        <position position="81"/>
    </location>
    <ligand>
        <name>[4Fe-4S] cluster</name>
        <dbReference type="ChEBI" id="CHEBI:49883"/>
        <label>2</label>
        <note>4Fe-4S-S-AdoMet</note>
    </ligand>
</feature>
<feature type="binding site" evidence="8">
    <location>
        <position position="53"/>
    </location>
    <ligand>
        <name>[4Fe-4S] cluster</name>
        <dbReference type="ChEBI" id="CHEBI:49883"/>
        <label>1</label>
    </ligand>
</feature>
<evidence type="ECO:0000259" key="9">
    <source>
        <dbReference type="PROSITE" id="PS51918"/>
    </source>
</evidence>
<dbReference type="InterPro" id="IPR003698">
    <property type="entry name" value="Lipoyl_synth"/>
</dbReference>
<dbReference type="HAMAP" id="MF_00206">
    <property type="entry name" value="Lipoyl_synth"/>
    <property type="match status" value="1"/>
</dbReference>
<keyword evidence="4 8" id="KW-0479">Metal-binding</keyword>